<dbReference type="EMBL" id="BAAATZ010000002">
    <property type="protein sequence ID" value="GAA2719654.1"/>
    <property type="molecule type" value="Genomic_DNA"/>
</dbReference>
<organism evidence="1 2">
    <name type="scientific">Actinocorallia aurantiaca</name>
    <dbReference type="NCBI Taxonomy" id="46204"/>
    <lineage>
        <taxon>Bacteria</taxon>
        <taxon>Bacillati</taxon>
        <taxon>Actinomycetota</taxon>
        <taxon>Actinomycetes</taxon>
        <taxon>Streptosporangiales</taxon>
        <taxon>Thermomonosporaceae</taxon>
        <taxon>Actinocorallia</taxon>
    </lineage>
</organism>
<evidence type="ECO:0000313" key="2">
    <source>
        <dbReference type="Proteomes" id="UP001501842"/>
    </source>
</evidence>
<proteinExistence type="predicted"/>
<keyword evidence="2" id="KW-1185">Reference proteome</keyword>
<accession>A0ABN3TX14</accession>
<gene>
    <name evidence="1" type="ORF">GCM10010439_05780</name>
</gene>
<name>A0ABN3TX14_9ACTN</name>
<sequence length="150" mass="16653">MPTVPFRSRPPGIESSIRTITARPSVQSFRDRPVDLSFPSPERRLPALVRPDSKECGSARKPSERQRVISPSRLAGAWRFDGVRRHPVPFGEAHPENRAVTRKKDGRWTGHSSLAVLDGGVIAVSGMVGHRALVCPRELLVMAESPYQLR</sequence>
<protein>
    <submittedName>
        <fullName evidence="1">Uncharacterized protein</fullName>
    </submittedName>
</protein>
<comment type="caution">
    <text evidence="1">The sequence shown here is derived from an EMBL/GenBank/DDBJ whole genome shotgun (WGS) entry which is preliminary data.</text>
</comment>
<dbReference type="Proteomes" id="UP001501842">
    <property type="component" value="Unassembled WGS sequence"/>
</dbReference>
<reference evidence="1 2" key="1">
    <citation type="journal article" date="2019" name="Int. J. Syst. Evol. Microbiol.">
        <title>The Global Catalogue of Microorganisms (GCM) 10K type strain sequencing project: providing services to taxonomists for standard genome sequencing and annotation.</title>
        <authorList>
            <consortium name="The Broad Institute Genomics Platform"/>
            <consortium name="The Broad Institute Genome Sequencing Center for Infectious Disease"/>
            <person name="Wu L."/>
            <person name="Ma J."/>
        </authorList>
    </citation>
    <scope>NUCLEOTIDE SEQUENCE [LARGE SCALE GENOMIC DNA]</scope>
    <source>
        <strain evidence="1 2">JCM 8201</strain>
    </source>
</reference>
<evidence type="ECO:0000313" key="1">
    <source>
        <dbReference type="EMBL" id="GAA2719654.1"/>
    </source>
</evidence>